<organism evidence="1 2">
    <name type="scientific">Avrilella dinanensis</name>
    <dbReference type="NCBI Taxonomy" id="2008672"/>
    <lineage>
        <taxon>Bacteria</taxon>
        <taxon>Pseudomonadati</taxon>
        <taxon>Bacteroidota</taxon>
        <taxon>Flavobacteriia</taxon>
        <taxon>Flavobacteriales</taxon>
        <taxon>Flavobacteriaceae</taxon>
        <taxon>Avrilella</taxon>
    </lineage>
</organism>
<sequence length="185" mass="22298">MKNRWIMRLYILLILIVCNTNVFSQKLDIRFDEECHNENSEILLDVMEDVLGEKRVKKIVKKGYKIEFIDPDINIFKYQREVRASVTFDVLGTIKDVEFNAYDNLLTNRDKKKIWNYILENQTPFNICWYNMYELKKRLNAGIDINTIREAFYISLYRNDLGNSRYTLDIEFPGLITQEFYDKYL</sequence>
<dbReference type="EMBL" id="NIPO01000003">
    <property type="protein sequence ID" value="PJR03007.1"/>
    <property type="molecule type" value="Genomic_DNA"/>
</dbReference>
<keyword evidence="2" id="KW-1185">Reference proteome</keyword>
<reference evidence="1 2" key="1">
    <citation type="submission" date="2017-06" db="EMBL/GenBank/DDBJ databases">
        <title>Description of Avrilella dinanensis gen. nov. sp. nov.</title>
        <authorList>
            <person name="Leyer C."/>
            <person name="Sassi M."/>
            <person name="Minet J."/>
            <person name="Kayal S."/>
            <person name="Cattoir V."/>
        </authorList>
    </citation>
    <scope>NUCLEOTIDE SEQUENCE [LARGE SCALE GENOMIC DNA]</scope>
    <source>
        <strain evidence="1 2">UR159</strain>
    </source>
</reference>
<proteinExistence type="predicted"/>
<gene>
    <name evidence="1" type="ORF">CDL10_11110</name>
</gene>
<name>A0A2M9R2B4_9FLAO</name>
<accession>A0A2M9R2B4</accession>
<protein>
    <recommendedName>
        <fullName evidence="3">DUF4390 domain-containing protein</fullName>
    </recommendedName>
</protein>
<evidence type="ECO:0008006" key="3">
    <source>
        <dbReference type="Google" id="ProtNLM"/>
    </source>
</evidence>
<dbReference type="Proteomes" id="UP000231960">
    <property type="component" value="Unassembled WGS sequence"/>
</dbReference>
<evidence type="ECO:0000313" key="2">
    <source>
        <dbReference type="Proteomes" id="UP000231960"/>
    </source>
</evidence>
<dbReference type="AlphaFoldDB" id="A0A2M9R2B4"/>
<comment type="caution">
    <text evidence="1">The sequence shown here is derived from an EMBL/GenBank/DDBJ whole genome shotgun (WGS) entry which is preliminary data.</text>
</comment>
<evidence type="ECO:0000313" key="1">
    <source>
        <dbReference type="EMBL" id="PJR03007.1"/>
    </source>
</evidence>